<comment type="caution">
    <text evidence="2">The sequence shown here is derived from an EMBL/GenBank/DDBJ whole genome shotgun (WGS) entry which is preliminary data.</text>
</comment>
<dbReference type="AlphaFoldDB" id="A0AA36N4D5"/>
<dbReference type="Gene3D" id="3.90.550.10">
    <property type="entry name" value="Spore Coat Polysaccharide Biosynthesis Protein SpsA, Chain A"/>
    <property type="match status" value="1"/>
</dbReference>
<organism evidence="2 3">
    <name type="scientific">Effrenium voratum</name>
    <dbReference type="NCBI Taxonomy" id="2562239"/>
    <lineage>
        <taxon>Eukaryota</taxon>
        <taxon>Sar</taxon>
        <taxon>Alveolata</taxon>
        <taxon>Dinophyceae</taxon>
        <taxon>Suessiales</taxon>
        <taxon>Symbiodiniaceae</taxon>
        <taxon>Effrenium</taxon>
    </lineage>
</organism>
<accession>A0AA36N4D5</accession>
<keyword evidence="3" id="KW-1185">Reference proteome</keyword>
<evidence type="ECO:0000313" key="3">
    <source>
        <dbReference type="Proteomes" id="UP001178507"/>
    </source>
</evidence>
<name>A0AA36N4D5_9DINO</name>
<dbReference type="InterPro" id="IPR001173">
    <property type="entry name" value="Glyco_trans_2-like"/>
</dbReference>
<dbReference type="EMBL" id="CAUJNA010002236">
    <property type="protein sequence ID" value="CAJ1391988.1"/>
    <property type="molecule type" value="Genomic_DNA"/>
</dbReference>
<evidence type="ECO:0000259" key="1">
    <source>
        <dbReference type="Pfam" id="PF00535"/>
    </source>
</evidence>
<reference evidence="2" key="1">
    <citation type="submission" date="2023-08" db="EMBL/GenBank/DDBJ databases">
        <authorList>
            <person name="Chen Y."/>
            <person name="Shah S."/>
            <person name="Dougan E. K."/>
            <person name="Thang M."/>
            <person name="Chan C."/>
        </authorList>
    </citation>
    <scope>NUCLEOTIDE SEQUENCE</scope>
</reference>
<proteinExistence type="predicted"/>
<dbReference type="CDD" id="cd00761">
    <property type="entry name" value="Glyco_tranf_GTA_type"/>
    <property type="match status" value="1"/>
</dbReference>
<sequence>MGPWRVVGGAEKGGILVRRGAGLESEVLSERLSCGALVQELSRQNSRLQFRLLQGHGPSRGWVSVRVKDTALLVEESHEATEPKTKEECCFRAAHFTFKDLRGSKQQTSAWNTMERALFFQSQGKWDPSVLQALRRAPVARGRLRVSVVTPTSQRRAGFHQQLWTCFAAQTWEEKELVVIETGKASKPSKFLSNLAHAHANVVHVSLDEDFSIGCKRNLGIYLASGDVVVNFDDDDVYGPSYIETMVSELESRKLAALTLSAWYDFDLRLRRCGYVEPEVMHELDLCRNPSKAPLSASAELWALRADAVDSAVYGYGFSYVYLRAAALQHPFPDRNMCEDIAFMRELRSREKVGLKRDTEGICLHIMHGGNTADSMLHRVVQADELAKLEVAKLRSQLTFLEVQPDLSQAKEKRGRFFVRAGTSAMMRAFQAAIEDEVRFAARCVDKGISLRELDESGSIW</sequence>
<dbReference type="PANTHER" id="PTHR43685">
    <property type="entry name" value="GLYCOSYLTRANSFERASE"/>
    <property type="match status" value="1"/>
</dbReference>
<dbReference type="Proteomes" id="UP001178507">
    <property type="component" value="Unassembled WGS sequence"/>
</dbReference>
<dbReference type="InterPro" id="IPR029044">
    <property type="entry name" value="Nucleotide-diphossugar_trans"/>
</dbReference>
<gene>
    <name evidence="2" type="ORF">EVOR1521_LOCUS17198</name>
</gene>
<dbReference type="InterPro" id="IPR050834">
    <property type="entry name" value="Glycosyltransf_2"/>
</dbReference>
<evidence type="ECO:0000313" key="2">
    <source>
        <dbReference type="EMBL" id="CAJ1391988.1"/>
    </source>
</evidence>
<dbReference type="Pfam" id="PF00535">
    <property type="entry name" value="Glycos_transf_2"/>
    <property type="match status" value="1"/>
</dbReference>
<protein>
    <recommendedName>
        <fullName evidence="1">Glycosyltransferase 2-like domain-containing protein</fullName>
    </recommendedName>
</protein>
<feature type="domain" description="Glycosyltransferase 2-like" evidence="1">
    <location>
        <begin position="147"/>
        <end position="254"/>
    </location>
</feature>
<dbReference type="SUPFAM" id="SSF53448">
    <property type="entry name" value="Nucleotide-diphospho-sugar transferases"/>
    <property type="match status" value="1"/>
</dbReference>
<dbReference type="PANTHER" id="PTHR43685:SF2">
    <property type="entry name" value="GLYCOSYLTRANSFERASE 2-LIKE DOMAIN-CONTAINING PROTEIN"/>
    <property type="match status" value="1"/>
</dbReference>